<evidence type="ECO:0000313" key="5">
    <source>
        <dbReference type="Proteomes" id="UP000649617"/>
    </source>
</evidence>
<keyword evidence="1" id="KW-0863">Zinc-finger</keyword>
<feature type="region of interest" description="Disordered" evidence="2">
    <location>
        <begin position="1070"/>
        <end position="1089"/>
    </location>
</feature>
<feature type="compositionally biased region" description="Polar residues" evidence="2">
    <location>
        <begin position="301"/>
        <end position="321"/>
    </location>
</feature>
<dbReference type="GO" id="GO:0008270">
    <property type="term" value="F:zinc ion binding"/>
    <property type="evidence" value="ECO:0007669"/>
    <property type="project" value="UniProtKB-KW"/>
</dbReference>
<evidence type="ECO:0000259" key="3">
    <source>
        <dbReference type="PROSITE" id="PS50158"/>
    </source>
</evidence>
<reference evidence="4" key="1">
    <citation type="submission" date="2021-02" db="EMBL/GenBank/DDBJ databases">
        <authorList>
            <person name="Dougan E. K."/>
            <person name="Rhodes N."/>
            <person name="Thang M."/>
            <person name="Chan C."/>
        </authorList>
    </citation>
    <scope>NUCLEOTIDE SEQUENCE</scope>
</reference>
<dbReference type="SUPFAM" id="SSF57756">
    <property type="entry name" value="Retrovirus zinc finger-like domains"/>
    <property type="match status" value="1"/>
</dbReference>
<dbReference type="SMART" id="SM00343">
    <property type="entry name" value="ZnF_C2HC"/>
    <property type="match status" value="1"/>
</dbReference>
<gene>
    <name evidence="4" type="primary">RE1</name>
    <name evidence="4" type="ORF">SPIL2461_LOCUS1370</name>
</gene>
<dbReference type="InterPro" id="IPR036875">
    <property type="entry name" value="Znf_CCHC_sf"/>
</dbReference>
<dbReference type="Gene3D" id="2.40.70.10">
    <property type="entry name" value="Acid Proteases"/>
    <property type="match status" value="1"/>
</dbReference>
<dbReference type="Pfam" id="PF00098">
    <property type="entry name" value="zf-CCHC"/>
    <property type="match status" value="1"/>
</dbReference>
<dbReference type="InterPro" id="IPR001878">
    <property type="entry name" value="Znf_CCHC"/>
</dbReference>
<dbReference type="InterPro" id="IPR021109">
    <property type="entry name" value="Peptidase_aspartic_dom_sf"/>
</dbReference>
<sequence length="1228" mass="135515">MSAEDRGLKRFNGEDDDAGKQLRKWMLWAQAKMATMKDLSSKQQGPWIYTLLEGKALEAVEHLSLEDMMSENGAKTIWTLLKTRFPEKESEDQMGEALGEVFGLCAKEGESMQQWAARVQEVFQKCRRKAEVEFPAVAQGWIALNCAGLSEEQKAIVKAKSQGKLDLPTVTAALRSCFPTLRAGTKAKKPVATLLVDDDGVENTLDDGETENFADVEAFLADNQFEDFTQNDELDEQEAAEALAVSWKERRQEISKLQQSRKFGAVSAAKKSFRVEIEELKRRTRCRRCGKLGHWARECRSSASKPKSEQQASGAGSLSQHQNDANLVQEELISFPDDEITFVGAVETASTEVCSVGLVSSPGYGVVDSGCGRTLIGRETLNELKQMLQGKTRLVAEEYASSNSFRFGNGATEESSVAVRIPVGVGKRVGAIDAAVISGRAPLLLGRPTLEKMNVVLDFGERKMRFLNQGTLVPMHTNSAGQLLIDVMECLLSQWNNSKHQQDCQIAVAELFSPPRLSEEARKHGASGVRKCPGDHEHEVVSGKQNCDRASQYPVQFVRAMWKCLAGYLPPGLLMTQQKGRFLLRLRDSPDVAASEAVMADDGSRQLPVTTVRVSLRRNGQPAENLAKNSYVEVLIAGFLQKRMQKELPATNNMPEVQQQVDEAKVLEWDTVVGKQAVKVWRGAKARDIRKKMAHRFVGTRFVVTRKSDEEGTRIKARLCLQGHSDPDFHQKITSGLCHSPTLSQLGRSVLLQLMVSHHWTLNLGDVKGAFMEAGPLSDKFRPLYAHQPQGGIPGLHPDDVLEITGNLYGANDAPFQWYQTFDAEARKVGFQRSSFDSRLYFFRDSSNSLSGALGAHVDDTMTGGRGAEYDEAIAHLKSRFPYRKWRVGSGEFCGVVYAQNPHSFEISFQQSEYAKHIRPINMSKQRKTQKDSPATDKEVAALRAVNGAAGWLSGQSRPDLAAQTSFAQQAFPSPTVGSLLMANQLVHRAQQYADVSITVRDIPPEKLAVAFHSDAGFANAGAHKTQAGYLVAFVNADMDTDQEMLRQARAEGRSDELLQIIQSSFATSDVQGMSDAPKRQRSSMTTSGWEDAVIIPDAGTTRKGPTSSGMAPSTATSSTTQGVILPNDAPRTALPPGIRDVDQWGATICELPKVKAKNACYTDLVNLAFSDPEIMTYLTKFVLKHNGPSPKVRDLRQYLEYINFPNNFEGRARTGTYVMPRQFKQGV</sequence>
<dbReference type="Pfam" id="PF07727">
    <property type="entry name" value="RVT_2"/>
    <property type="match status" value="1"/>
</dbReference>
<accession>A0A812IWD9</accession>
<evidence type="ECO:0000313" key="4">
    <source>
        <dbReference type="EMBL" id="CAE7188430.1"/>
    </source>
</evidence>
<dbReference type="InterPro" id="IPR013103">
    <property type="entry name" value="RVT_2"/>
</dbReference>
<keyword evidence="1" id="KW-0862">Zinc</keyword>
<dbReference type="Proteomes" id="UP000649617">
    <property type="component" value="Unassembled WGS sequence"/>
</dbReference>
<evidence type="ECO:0000256" key="1">
    <source>
        <dbReference type="PROSITE-ProRule" id="PRU00047"/>
    </source>
</evidence>
<evidence type="ECO:0000256" key="2">
    <source>
        <dbReference type="SAM" id="MobiDB-lite"/>
    </source>
</evidence>
<keyword evidence="1" id="KW-0479">Metal-binding</keyword>
<feature type="region of interest" description="Disordered" evidence="2">
    <location>
        <begin position="1096"/>
        <end position="1129"/>
    </location>
</feature>
<dbReference type="Gene3D" id="4.10.60.10">
    <property type="entry name" value="Zinc finger, CCHC-type"/>
    <property type="match status" value="1"/>
</dbReference>
<feature type="compositionally biased region" description="Polar residues" evidence="2">
    <location>
        <begin position="1104"/>
        <end position="1123"/>
    </location>
</feature>
<dbReference type="GO" id="GO:0003676">
    <property type="term" value="F:nucleic acid binding"/>
    <property type="evidence" value="ECO:0007669"/>
    <property type="project" value="InterPro"/>
</dbReference>
<feature type="domain" description="CCHC-type" evidence="3">
    <location>
        <begin position="285"/>
        <end position="301"/>
    </location>
</feature>
<dbReference type="EMBL" id="CAJNIZ010001325">
    <property type="protein sequence ID" value="CAE7188430.1"/>
    <property type="molecule type" value="Genomic_DNA"/>
</dbReference>
<dbReference type="AlphaFoldDB" id="A0A812IWD9"/>
<keyword evidence="5" id="KW-1185">Reference proteome</keyword>
<feature type="region of interest" description="Disordered" evidence="2">
    <location>
        <begin position="300"/>
        <end position="321"/>
    </location>
</feature>
<name>A0A812IWD9_SYMPI</name>
<comment type="caution">
    <text evidence="4">The sequence shown here is derived from an EMBL/GenBank/DDBJ whole genome shotgun (WGS) entry which is preliminary data.</text>
</comment>
<organism evidence="4 5">
    <name type="scientific">Symbiodinium pilosum</name>
    <name type="common">Dinoflagellate</name>
    <dbReference type="NCBI Taxonomy" id="2952"/>
    <lineage>
        <taxon>Eukaryota</taxon>
        <taxon>Sar</taxon>
        <taxon>Alveolata</taxon>
        <taxon>Dinophyceae</taxon>
        <taxon>Suessiales</taxon>
        <taxon>Symbiodiniaceae</taxon>
        <taxon>Symbiodinium</taxon>
    </lineage>
</organism>
<dbReference type="PROSITE" id="PS50158">
    <property type="entry name" value="ZF_CCHC"/>
    <property type="match status" value="1"/>
</dbReference>
<protein>
    <submittedName>
        <fullName evidence="4">RE1 protein</fullName>
    </submittedName>
</protein>
<dbReference type="OrthoDB" id="781829at2759"/>
<proteinExistence type="predicted"/>